<keyword evidence="1" id="KW-0732">Signal</keyword>
<dbReference type="RefSeq" id="WP_149069042.1">
    <property type="nucleotide sequence ID" value="NZ_VTHL01000001.1"/>
</dbReference>
<feature type="chain" id="PRO_5023079429" evidence="1">
    <location>
        <begin position="28"/>
        <end position="112"/>
    </location>
</feature>
<feature type="signal peptide" evidence="1">
    <location>
        <begin position="1"/>
        <end position="27"/>
    </location>
</feature>
<keyword evidence="3" id="KW-1185">Reference proteome</keyword>
<comment type="caution">
    <text evidence="2">The sequence shown here is derived from an EMBL/GenBank/DDBJ whole genome shotgun (WGS) entry which is preliminary data.</text>
</comment>
<dbReference type="AlphaFoldDB" id="A0A5D6VG73"/>
<reference evidence="2 3" key="1">
    <citation type="submission" date="2019-08" db="EMBL/GenBank/DDBJ databases">
        <authorList>
            <person name="Seo M.-J."/>
        </authorList>
    </citation>
    <scope>NUCLEOTIDE SEQUENCE [LARGE SCALE GENOMIC DNA]</scope>
    <source>
        <strain evidence="2 3">KIGAM108</strain>
    </source>
</reference>
<evidence type="ECO:0000313" key="3">
    <source>
        <dbReference type="Proteomes" id="UP000322791"/>
    </source>
</evidence>
<dbReference type="EMBL" id="VTHL01000001">
    <property type="protein sequence ID" value="TYZ14257.1"/>
    <property type="molecule type" value="Genomic_DNA"/>
</dbReference>
<organism evidence="2 3">
    <name type="scientific">Hymenobacter lutimineralis</name>
    <dbReference type="NCBI Taxonomy" id="2606448"/>
    <lineage>
        <taxon>Bacteria</taxon>
        <taxon>Pseudomonadati</taxon>
        <taxon>Bacteroidota</taxon>
        <taxon>Cytophagia</taxon>
        <taxon>Cytophagales</taxon>
        <taxon>Hymenobacteraceae</taxon>
        <taxon>Hymenobacter</taxon>
    </lineage>
</organism>
<accession>A0A5D6VG73</accession>
<dbReference type="Proteomes" id="UP000322791">
    <property type="component" value="Unassembled WGS sequence"/>
</dbReference>
<name>A0A5D6VG73_9BACT</name>
<evidence type="ECO:0000313" key="2">
    <source>
        <dbReference type="EMBL" id="TYZ14257.1"/>
    </source>
</evidence>
<evidence type="ECO:0000256" key="1">
    <source>
        <dbReference type="SAM" id="SignalP"/>
    </source>
</evidence>
<proteinExistence type="predicted"/>
<protein>
    <submittedName>
        <fullName evidence="2">Uncharacterized protein</fullName>
    </submittedName>
</protein>
<sequence>MRFFNTLRLTPGVLVAAGAMLVLPGCAHDTVSPECTTLATARDLTGLDGCRMVLELADGSRLEPSGEIWQNFPAKDGEQVFISYETESRVSICMVGPSVRVTCIRAAAATTN</sequence>
<gene>
    <name evidence="2" type="ORF">FY528_00555</name>
</gene>